<dbReference type="AlphaFoldDB" id="A0A9J6B0M6"/>
<sequence>MTNSSSSSKLYVSQEIENPVHSISPFLPPKNLFPHQSVVLVRLANLTPHTVVVAFLAIQSGEILPCSPTLVLSGDKSLNFEAHEEEAKEETPLVWHRKGIPGANASTIAVPYLE</sequence>
<evidence type="ECO:0000313" key="1">
    <source>
        <dbReference type="EMBL" id="KAG5630091.1"/>
    </source>
</evidence>
<protein>
    <submittedName>
        <fullName evidence="1">Uncharacterized protein</fullName>
    </submittedName>
</protein>
<dbReference type="Proteomes" id="UP000824120">
    <property type="component" value="Chromosome 1"/>
</dbReference>
<dbReference type="EMBL" id="JACXVP010000001">
    <property type="protein sequence ID" value="KAG5630091.1"/>
    <property type="molecule type" value="Genomic_DNA"/>
</dbReference>
<organism evidence="1 2">
    <name type="scientific">Solanum commersonii</name>
    <name type="common">Commerson's wild potato</name>
    <name type="synonym">Commerson's nightshade</name>
    <dbReference type="NCBI Taxonomy" id="4109"/>
    <lineage>
        <taxon>Eukaryota</taxon>
        <taxon>Viridiplantae</taxon>
        <taxon>Streptophyta</taxon>
        <taxon>Embryophyta</taxon>
        <taxon>Tracheophyta</taxon>
        <taxon>Spermatophyta</taxon>
        <taxon>Magnoliopsida</taxon>
        <taxon>eudicotyledons</taxon>
        <taxon>Gunneridae</taxon>
        <taxon>Pentapetalae</taxon>
        <taxon>asterids</taxon>
        <taxon>lamiids</taxon>
        <taxon>Solanales</taxon>
        <taxon>Solanaceae</taxon>
        <taxon>Solanoideae</taxon>
        <taxon>Solaneae</taxon>
        <taxon>Solanum</taxon>
    </lineage>
</organism>
<comment type="caution">
    <text evidence="1">The sequence shown here is derived from an EMBL/GenBank/DDBJ whole genome shotgun (WGS) entry which is preliminary data.</text>
</comment>
<name>A0A9J6B0M6_SOLCO</name>
<accession>A0A9J6B0M6</accession>
<proteinExistence type="predicted"/>
<gene>
    <name evidence="1" type="ORF">H5410_001808</name>
</gene>
<evidence type="ECO:0000313" key="2">
    <source>
        <dbReference type="Proteomes" id="UP000824120"/>
    </source>
</evidence>
<keyword evidence="2" id="KW-1185">Reference proteome</keyword>
<reference evidence="1 2" key="1">
    <citation type="submission" date="2020-09" db="EMBL/GenBank/DDBJ databases">
        <title>De no assembly of potato wild relative species, Solanum commersonii.</title>
        <authorList>
            <person name="Cho K."/>
        </authorList>
    </citation>
    <scope>NUCLEOTIDE SEQUENCE [LARGE SCALE GENOMIC DNA]</scope>
    <source>
        <strain evidence="1">LZ3.2</strain>
        <tissue evidence="1">Leaf</tissue>
    </source>
</reference>